<accession>A0ACC2PRZ5</accession>
<proteinExistence type="predicted"/>
<evidence type="ECO:0000313" key="1">
    <source>
        <dbReference type="EMBL" id="KAJ8686258.1"/>
    </source>
</evidence>
<reference evidence="1" key="1">
    <citation type="submission" date="2023-04" db="EMBL/GenBank/DDBJ databases">
        <title>A chromosome-level genome assembly of the parasitoid wasp Eretmocerus hayati.</title>
        <authorList>
            <person name="Zhong Y."/>
            <person name="Liu S."/>
            <person name="Liu Y."/>
        </authorList>
    </citation>
    <scope>NUCLEOTIDE SEQUENCE</scope>
    <source>
        <strain evidence="1">ZJU_SS_LIU_2023</strain>
    </source>
</reference>
<evidence type="ECO:0000313" key="2">
    <source>
        <dbReference type="Proteomes" id="UP001239111"/>
    </source>
</evidence>
<organism evidence="1 2">
    <name type="scientific">Eretmocerus hayati</name>
    <dbReference type="NCBI Taxonomy" id="131215"/>
    <lineage>
        <taxon>Eukaryota</taxon>
        <taxon>Metazoa</taxon>
        <taxon>Ecdysozoa</taxon>
        <taxon>Arthropoda</taxon>
        <taxon>Hexapoda</taxon>
        <taxon>Insecta</taxon>
        <taxon>Pterygota</taxon>
        <taxon>Neoptera</taxon>
        <taxon>Endopterygota</taxon>
        <taxon>Hymenoptera</taxon>
        <taxon>Apocrita</taxon>
        <taxon>Proctotrupomorpha</taxon>
        <taxon>Chalcidoidea</taxon>
        <taxon>Aphelinidae</taxon>
        <taxon>Aphelininae</taxon>
        <taxon>Eretmocerus</taxon>
    </lineage>
</organism>
<gene>
    <name evidence="1" type="ORF">QAD02_022052</name>
</gene>
<dbReference type="Proteomes" id="UP001239111">
    <property type="component" value="Chromosome 1"/>
</dbReference>
<name>A0ACC2PRZ5_9HYME</name>
<keyword evidence="2" id="KW-1185">Reference proteome</keyword>
<comment type="caution">
    <text evidence="1">The sequence shown here is derived from an EMBL/GenBank/DDBJ whole genome shotgun (WGS) entry which is preliminary data.</text>
</comment>
<dbReference type="EMBL" id="CM056741">
    <property type="protein sequence ID" value="KAJ8686258.1"/>
    <property type="molecule type" value="Genomic_DNA"/>
</dbReference>
<sequence length="787" mass="90061">MEDDETFYDCLDVDPNWDEALFNVSQPSERDKLREILTDEEWNTPIQVPLAASKAEVLMGILKLSLKHNWCLSETSEVLQLLNSLFVRSFLPETPYFLKELFGNAINVELHAVCPSCKLLVRKFDAGEHSVHCNNCDLEIIVSDPAFNNFFAVMDGRDQIKASIEANSEYYLSIMNKKSNNGTVFKDITDGELWERVRNSLSPEDQKFFMSALFNCDVAPAFETSKYSITPYQYVINETPQEVRVASPITAAIYFGKDKPDETSFTKVFVEKANDLSKNGVTCSINGEDVVIKLFFICACMDSVARAPAQGVTQYNGECGCNWCLNPGVWVVPDQDKSKSKSGKKKRKKKKSRKRKRGGSRKYLMSDEPAELRTKSKTVKTMHAVAMRLLKGGKNCNEPIDGVKRPSMLLTLLKFNIILGMVPDYMHAVNLGIGKYFANMWIGHRGKPYSLPPHAVDKIDELMSKIKVPNQLYRLSRSFQHRKWWTAREWENWILYYCIPVLSAFPEFKDYLKHWTLLVSGLYLLLQKEVTREEVQLADSLLREFVANTEKLYGPSAMTYNVHQLLHLAPSVINWGPLWAHSGYLFENGIGILVKNIHSPRGVIHQLTRTLNFTESYRIMKEEIISTGSRVIDFVTSLERRTAKFTKKLSDIRYFGYPSEPSAYWAKELNLSRGCISYQKLVKDRCLYDTDKKVRARSNNAFAITKSGQCVRLLDFIVDECRHKEYSICNSVVLAKFDSHDTLKMQMITNISQTEIAIETESIDRICVVVDIGKDRYVCPVPHLYSY</sequence>
<protein>
    <submittedName>
        <fullName evidence="1">Uncharacterized protein</fullName>
    </submittedName>
</protein>